<evidence type="ECO:0000313" key="2">
    <source>
        <dbReference type="EMBL" id="PZX44053.1"/>
    </source>
</evidence>
<organism evidence="2 3">
    <name type="scientific">Nonlabens dokdonensis</name>
    <dbReference type="NCBI Taxonomy" id="328515"/>
    <lineage>
        <taxon>Bacteria</taxon>
        <taxon>Pseudomonadati</taxon>
        <taxon>Bacteroidota</taxon>
        <taxon>Flavobacteriia</taxon>
        <taxon>Flavobacteriales</taxon>
        <taxon>Flavobacteriaceae</taxon>
        <taxon>Nonlabens</taxon>
    </lineage>
</organism>
<evidence type="ECO:0000313" key="3">
    <source>
        <dbReference type="Proteomes" id="UP000248584"/>
    </source>
</evidence>
<gene>
    <name evidence="2" type="ORF">LX97_01061</name>
</gene>
<feature type="chain" id="PRO_5045619144" evidence="1">
    <location>
        <begin position="22"/>
        <end position="624"/>
    </location>
</feature>
<evidence type="ECO:0000256" key="1">
    <source>
        <dbReference type="SAM" id="SignalP"/>
    </source>
</evidence>
<accession>A0ABX5Q2G9</accession>
<dbReference type="EMBL" id="QKZR01000001">
    <property type="protein sequence ID" value="PZX44053.1"/>
    <property type="molecule type" value="Genomic_DNA"/>
</dbReference>
<comment type="caution">
    <text evidence="2">The sequence shown here is derived from an EMBL/GenBank/DDBJ whole genome shotgun (WGS) entry which is preliminary data.</text>
</comment>
<name>A0ABX5Q2G9_9FLAO</name>
<dbReference type="RefSeq" id="WP_015361892.1">
    <property type="nucleotide sequence ID" value="NZ_QKZR01000001.1"/>
</dbReference>
<sequence length="624" mass="72083">MKNKFLLFLLFFLVNTLFIDAQNNYGVTFDKDENPDNCSNYNRMMSTKAKEIGFNIERKGNSLFLRVTDKEWFESVLKNKTDGIAVDVIPRDNYLCGVELPDTQIRGTLLKPVYKAKLLQGLKKKGSNSWLTLVGRVPENLKDKDLEFNILFLGNKTMCGYYNIYNLESFPWNLLDMGIYLDELKYKNDGAIAEKETTEKKFKTLNFTIPFEKNKSQYYPEDVKPIYDSLNLTDYKISKIKINAYASVEGSKEINERLQKERGNSIVNSLKSYTKNDVITEVVTSENWAEFFESIQGTENANLAQLSKQEIKEKLVGTLSAELEPVLAQHRKGIVTIELSKIVRYKGMSNQELVSTFNSTLKKGDFENAMILQKALFDRALKASDPSLLAKMEIPQQKKYADFNNNKAVFGYYQDASQALTAKRELEEVLEVAPKNKKVRYNITAIDIYLYRYDFEGLKERDLKVQIRGLKMYGINNKLILRMLTNMDIIKAEKKRREKKYKEKDAAVKSIKYTYKLIELSNSDYLSLAQFLTYYDNVESSKALLYPVVSKVDANEDLLFYYINQTIVSNTMVAQNDYRVILSNAYGQNPERFCQLFNASTKEGVTFQLLKNTYLRSSFCENCN</sequence>
<feature type="signal peptide" evidence="1">
    <location>
        <begin position="1"/>
        <end position="21"/>
    </location>
</feature>
<reference evidence="2 3" key="1">
    <citation type="submission" date="2018-06" db="EMBL/GenBank/DDBJ databases">
        <title>Genomic Encyclopedia of Archaeal and Bacterial Type Strains, Phase II (KMG-II): from individual species to whole genera.</title>
        <authorList>
            <person name="Goeker M."/>
        </authorList>
    </citation>
    <scope>NUCLEOTIDE SEQUENCE [LARGE SCALE GENOMIC DNA]</scope>
    <source>
        <strain evidence="2 3">DSM 17205</strain>
    </source>
</reference>
<keyword evidence="1" id="KW-0732">Signal</keyword>
<protein>
    <submittedName>
        <fullName evidence="2">Uncharacterized protein</fullName>
    </submittedName>
</protein>
<keyword evidence="3" id="KW-1185">Reference proteome</keyword>
<dbReference type="Proteomes" id="UP000248584">
    <property type="component" value="Unassembled WGS sequence"/>
</dbReference>
<proteinExistence type="predicted"/>